<reference evidence="2 3" key="1">
    <citation type="journal article" date="2010" name="Stand. Genomic Sci.">
        <title>Complete genome sequence of Spirochaeta smaragdinae type strain (SEBR 4228).</title>
        <authorList>
            <person name="Mavromatis K."/>
            <person name="Yasawong M."/>
            <person name="Chertkov O."/>
            <person name="Lapidus A."/>
            <person name="Lucas S."/>
            <person name="Nolan M."/>
            <person name="Del Rio T.G."/>
            <person name="Tice H."/>
            <person name="Cheng J.F."/>
            <person name="Pitluck S."/>
            <person name="Liolios K."/>
            <person name="Ivanova N."/>
            <person name="Tapia R."/>
            <person name="Han C."/>
            <person name="Bruce D."/>
            <person name="Goodwin L."/>
            <person name="Pati A."/>
            <person name="Chen A."/>
            <person name="Palaniappan K."/>
            <person name="Land M."/>
            <person name="Hauser L."/>
            <person name="Chang Y.J."/>
            <person name="Jeffries C.D."/>
            <person name="Detter J.C."/>
            <person name="Rohde M."/>
            <person name="Brambilla E."/>
            <person name="Spring S."/>
            <person name="Goker M."/>
            <person name="Sikorski J."/>
            <person name="Woyke T."/>
            <person name="Bristow J."/>
            <person name="Eisen J.A."/>
            <person name="Markowitz V."/>
            <person name="Hugenholtz P."/>
            <person name="Klenk H.P."/>
            <person name="Kyrpides N.C."/>
        </authorList>
    </citation>
    <scope>NUCLEOTIDE SEQUENCE [LARGE SCALE GENOMIC DNA]</scope>
    <source>
        <strain evidence="3">DSM 11293 / JCM 15392 / SEBR 4228</strain>
    </source>
</reference>
<evidence type="ECO:0000313" key="3">
    <source>
        <dbReference type="Proteomes" id="UP000002318"/>
    </source>
</evidence>
<dbReference type="HOGENOM" id="CLU_072531_5_2_12"/>
<name>E1R6P1_SEDSS</name>
<evidence type="ECO:0000259" key="1">
    <source>
        <dbReference type="PROSITE" id="PS51094"/>
    </source>
</evidence>
<keyword evidence="3" id="KW-1185">Reference proteome</keyword>
<dbReference type="Pfam" id="PF00359">
    <property type="entry name" value="PTS_EIIA_2"/>
    <property type="match status" value="1"/>
</dbReference>
<dbReference type="RefSeq" id="WP_013252637.1">
    <property type="nucleotide sequence ID" value="NC_014364.1"/>
</dbReference>
<proteinExistence type="predicted"/>
<dbReference type="AlphaFoldDB" id="E1R6P1"/>
<dbReference type="STRING" id="573413.Spirs_0013"/>
<dbReference type="PROSITE" id="PS51094">
    <property type="entry name" value="PTS_EIIA_TYPE_2"/>
    <property type="match status" value="1"/>
</dbReference>
<dbReference type="PANTHER" id="PTHR47738:SF2">
    <property type="entry name" value="PTS SYSTEM FRUCTOSE-LIKE EIIA COMPONENT"/>
    <property type="match status" value="1"/>
</dbReference>
<dbReference type="PANTHER" id="PTHR47738">
    <property type="entry name" value="PTS SYSTEM FRUCTOSE-LIKE EIIA COMPONENT-RELATED"/>
    <property type="match status" value="1"/>
</dbReference>
<dbReference type="CDD" id="cd00211">
    <property type="entry name" value="PTS_IIA_fru"/>
    <property type="match status" value="1"/>
</dbReference>
<dbReference type="InterPro" id="IPR002178">
    <property type="entry name" value="PTS_EIIA_type-2_dom"/>
</dbReference>
<dbReference type="EMBL" id="CP002116">
    <property type="protein sequence ID" value="ADK79173.1"/>
    <property type="molecule type" value="Genomic_DNA"/>
</dbReference>
<dbReference type="InterPro" id="IPR016152">
    <property type="entry name" value="PTrfase/Anion_transptr"/>
</dbReference>
<sequence length="157" mass="17568">MVTLCRLIGKNGICQLSKTNKSQAILELISHARQFANKPWADDFYCEVMRKELLQSTGLGKGIAVAHGTCQGIDQVYVALGISQEGIEYDAIDSQPVHLLFLVANPPETQLEYLSALSTLVRLLRNDSFREKIMHCVTAEQVYLLFKQRGCTIPIRT</sequence>
<dbReference type="InterPro" id="IPR051541">
    <property type="entry name" value="PTS_SugarTrans_NitroReg"/>
</dbReference>
<dbReference type="SUPFAM" id="SSF55804">
    <property type="entry name" value="Phoshotransferase/anion transport protein"/>
    <property type="match status" value="1"/>
</dbReference>
<accession>E1R6P1</accession>
<dbReference type="Proteomes" id="UP000002318">
    <property type="component" value="Chromosome"/>
</dbReference>
<dbReference type="OrthoDB" id="95460at2"/>
<dbReference type="KEGG" id="ssm:Spirs_0013"/>
<gene>
    <name evidence="2" type="ordered locus">Spirs_0013</name>
</gene>
<protein>
    <submittedName>
        <fullName evidence="2">PTS IIA-like nitrogen-regulatory protein PtsN</fullName>
    </submittedName>
</protein>
<dbReference type="eggNOG" id="COG1762">
    <property type="taxonomic scope" value="Bacteria"/>
</dbReference>
<feature type="domain" description="PTS EIIA type-2" evidence="1">
    <location>
        <begin position="6"/>
        <end position="149"/>
    </location>
</feature>
<organism evidence="2 3">
    <name type="scientific">Sediminispirochaeta smaragdinae (strain DSM 11293 / JCM 15392 / SEBR 4228)</name>
    <name type="common">Spirochaeta smaragdinae</name>
    <dbReference type="NCBI Taxonomy" id="573413"/>
    <lineage>
        <taxon>Bacteria</taxon>
        <taxon>Pseudomonadati</taxon>
        <taxon>Spirochaetota</taxon>
        <taxon>Spirochaetia</taxon>
        <taxon>Spirochaetales</taxon>
        <taxon>Spirochaetaceae</taxon>
        <taxon>Sediminispirochaeta</taxon>
    </lineage>
</organism>
<evidence type="ECO:0000313" key="2">
    <source>
        <dbReference type="EMBL" id="ADK79173.1"/>
    </source>
</evidence>
<dbReference type="Gene3D" id="3.40.930.10">
    <property type="entry name" value="Mannitol-specific EII, Chain A"/>
    <property type="match status" value="1"/>
</dbReference>